<keyword evidence="1" id="KW-1133">Transmembrane helix</keyword>
<evidence type="ECO:0000313" key="3">
    <source>
        <dbReference type="Proteomes" id="UP001153076"/>
    </source>
</evidence>
<gene>
    <name evidence="2" type="ORF">Cgig2_028482</name>
</gene>
<dbReference type="AlphaFoldDB" id="A0A9Q1GJS4"/>
<evidence type="ECO:0000256" key="1">
    <source>
        <dbReference type="SAM" id="Phobius"/>
    </source>
</evidence>
<organism evidence="2 3">
    <name type="scientific">Carnegiea gigantea</name>
    <dbReference type="NCBI Taxonomy" id="171969"/>
    <lineage>
        <taxon>Eukaryota</taxon>
        <taxon>Viridiplantae</taxon>
        <taxon>Streptophyta</taxon>
        <taxon>Embryophyta</taxon>
        <taxon>Tracheophyta</taxon>
        <taxon>Spermatophyta</taxon>
        <taxon>Magnoliopsida</taxon>
        <taxon>eudicotyledons</taxon>
        <taxon>Gunneridae</taxon>
        <taxon>Pentapetalae</taxon>
        <taxon>Caryophyllales</taxon>
        <taxon>Cactineae</taxon>
        <taxon>Cactaceae</taxon>
        <taxon>Cactoideae</taxon>
        <taxon>Echinocereeae</taxon>
        <taxon>Carnegiea</taxon>
    </lineage>
</organism>
<keyword evidence="1" id="KW-0472">Membrane</keyword>
<keyword evidence="1" id="KW-0812">Transmembrane</keyword>
<dbReference type="Proteomes" id="UP001153076">
    <property type="component" value="Unassembled WGS sequence"/>
</dbReference>
<accession>A0A9Q1GJS4</accession>
<name>A0A9Q1GJS4_9CARY</name>
<proteinExistence type="predicted"/>
<evidence type="ECO:0000313" key="2">
    <source>
        <dbReference type="EMBL" id="KAJ8420749.1"/>
    </source>
</evidence>
<dbReference type="EMBL" id="JAKOGI010003179">
    <property type="protein sequence ID" value="KAJ8420749.1"/>
    <property type="molecule type" value="Genomic_DNA"/>
</dbReference>
<keyword evidence="3" id="KW-1185">Reference proteome</keyword>
<reference evidence="2" key="1">
    <citation type="submission" date="2022-04" db="EMBL/GenBank/DDBJ databases">
        <title>Carnegiea gigantea Genome sequencing and assembly v2.</title>
        <authorList>
            <person name="Copetti D."/>
            <person name="Sanderson M.J."/>
            <person name="Burquez A."/>
            <person name="Wojciechowski M.F."/>
        </authorList>
    </citation>
    <scope>NUCLEOTIDE SEQUENCE</scope>
    <source>
        <strain evidence="2">SGP5-SGP5p</strain>
        <tissue evidence="2">Aerial part</tissue>
    </source>
</reference>
<comment type="caution">
    <text evidence="2">The sequence shown here is derived from an EMBL/GenBank/DDBJ whole genome shotgun (WGS) entry which is preliminary data.</text>
</comment>
<feature type="transmembrane region" description="Helical" evidence="1">
    <location>
        <begin position="78"/>
        <end position="101"/>
    </location>
</feature>
<protein>
    <submittedName>
        <fullName evidence="2">Uncharacterized protein</fullName>
    </submittedName>
</protein>
<sequence>MAFDGREGSHFTSPHNDPLVFEIDDGSIDKLQGNQRTARECYIVSIRQLIEHSVECGLAEPPPSDKKQRIALPSPAEALVVIIPGLISYDLLIITIIYHGLIVQRHGILSIAQTVFIQRGWYEVYQLRVLDLGTSLAVVFDVLNVHLEVAFLLKVIRGQGL</sequence>